<dbReference type="Proteomes" id="UP000030661">
    <property type="component" value="Unassembled WGS sequence"/>
</dbReference>
<accession>A0A081C307</accession>
<dbReference type="HOGENOM" id="CLU_2987324_0_0_0"/>
<proteinExistence type="predicted"/>
<name>A0A081C307_VECG1</name>
<evidence type="ECO:0008006" key="3">
    <source>
        <dbReference type="Google" id="ProtNLM"/>
    </source>
</evidence>
<dbReference type="AlphaFoldDB" id="A0A081C307"/>
<keyword evidence="2" id="KW-1185">Reference proteome</keyword>
<evidence type="ECO:0000313" key="2">
    <source>
        <dbReference type="Proteomes" id="UP000030661"/>
    </source>
</evidence>
<reference evidence="1" key="1">
    <citation type="journal article" date="2015" name="PeerJ">
        <title>First genomic representation of candidate bacterial phylum KSB3 points to enhanced environmental sensing as a trigger of wastewater bulking.</title>
        <authorList>
            <person name="Sekiguchi Y."/>
            <person name="Ohashi A."/>
            <person name="Parks D.H."/>
            <person name="Yamauchi T."/>
            <person name="Tyson G.W."/>
            <person name="Hugenholtz P."/>
        </authorList>
    </citation>
    <scope>NUCLEOTIDE SEQUENCE [LARGE SCALE GENOMIC DNA]</scope>
</reference>
<dbReference type="EMBL" id="DF820469">
    <property type="protein sequence ID" value="GAK58962.1"/>
    <property type="molecule type" value="Genomic_DNA"/>
</dbReference>
<organism evidence="1">
    <name type="scientific">Vecturithrix granuli</name>
    <dbReference type="NCBI Taxonomy" id="1499967"/>
    <lineage>
        <taxon>Bacteria</taxon>
        <taxon>Candidatus Moduliflexota</taxon>
        <taxon>Candidatus Vecturitrichia</taxon>
        <taxon>Candidatus Vecturitrichales</taxon>
        <taxon>Candidatus Vecturitrichaceae</taxon>
        <taxon>Candidatus Vecturithrix</taxon>
    </lineage>
</organism>
<sequence>MLLDTCTLLWLANGGGQLTEPTLQKIDAASQVFVSAISGFEISLKLSTRQIKASCSS</sequence>
<gene>
    <name evidence="1" type="ORF">U27_05937</name>
</gene>
<protein>
    <recommendedName>
        <fullName evidence="3">PilT protein domain protein</fullName>
    </recommendedName>
</protein>
<evidence type="ECO:0000313" key="1">
    <source>
        <dbReference type="EMBL" id="GAK58962.1"/>
    </source>
</evidence>